<dbReference type="FunFam" id="3.30.40.10:FF:000659">
    <property type="entry name" value="Peroxisome assembly protein 12"/>
    <property type="match status" value="1"/>
</dbReference>
<keyword evidence="6" id="KW-0812">Transmembrane</keyword>
<dbReference type="OrthoDB" id="107372at2759"/>
<proteinExistence type="inferred from homology"/>
<dbReference type="OMA" id="QHYLARC"/>
<dbReference type="KEGG" id="tbl:TBLA_0H02670"/>
<comment type="pathway">
    <text evidence="2">Protein modification; protein ubiquitination.</text>
</comment>
<dbReference type="GO" id="GO:0006513">
    <property type="term" value="P:protein monoubiquitination"/>
    <property type="evidence" value="ECO:0007669"/>
    <property type="project" value="TreeGrafter"/>
</dbReference>
<dbReference type="GO" id="GO:0043161">
    <property type="term" value="P:proteasome-mediated ubiquitin-dependent protein catabolic process"/>
    <property type="evidence" value="ECO:0007669"/>
    <property type="project" value="EnsemblFungi"/>
</dbReference>
<evidence type="ECO:0000256" key="1">
    <source>
        <dbReference type="ARBA" id="ARBA00004585"/>
    </source>
</evidence>
<keyword evidence="9" id="KW-0862">Zinc</keyword>
<dbReference type="GeneID" id="14497708"/>
<keyword evidence="5" id="KW-0813">Transport</keyword>
<dbReference type="GO" id="GO:0008320">
    <property type="term" value="F:protein transmembrane transporter activity"/>
    <property type="evidence" value="ECO:0007669"/>
    <property type="project" value="EnsemblFungi"/>
</dbReference>
<evidence type="ECO:0000256" key="9">
    <source>
        <dbReference type="ARBA" id="ARBA00022833"/>
    </source>
</evidence>
<dbReference type="GO" id="GO:0008270">
    <property type="term" value="F:zinc ion binding"/>
    <property type="evidence" value="ECO:0007669"/>
    <property type="project" value="UniProtKB-KW"/>
</dbReference>
<evidence type="ECO:0000256" key="3">
    <source>
        <dbReference type="ARBA" id="ARBA00008704"/>
    </source>
</evidence>
<dbReference type="GO" id="GO:0000209">
    <property type="term" value="P:protein polyubiquitination"/>
    <property type="evidence" value="ECO:0007669"/>
    <property type="project" value="EnsemblFungi"/>
</dbReference>
<evidence type="ECO:0000256" key="4">
    <source>
        <dbReference type="ARBA" id="ARBA00018980"/>
    </source>
</evidence>
<sequence>MSYLSNLPINQVTLASIYPTIFEIVSTQEVDDLLPSSIRYLLTNYWISRYPSRLSIGINNYFEEWFNLIIKGLVEYYHIKYYNTTFVDKFYGLQRFNSKSNPLLNAHTAAINNVESTSAWAQKWPLGLQLTKKQRLVVFLQKIIFPYLKNKLDQLYIKLIARNSFGSSLPRNGDTSQNIINNLKKRLFKIFQLIYPILTKIFNSVDILLKLSYLTKRTGYFSLLDYLFSIEYTRLQFPLEKEIDSYTLNFDKSHKLKNRMENQNYYSALDYWNSKLSGLLGITSFIGSQIFPSFIFLLRVYQWWTTENISVKIEKRIKGFDKDIPNPSRVSVSIKDEGEKRRDRSKCPVCQDTIRNPCILETGCVMCYPCAIKYIPEHEGKCPVTDRKLLGCIFDKQSSEWKIVSGIRRLMI</sequence>
<gene>
    <name evidence="17" type="primary">TBLA0H02670</name>
    <name evidence="17" type="ORF">TBLA_0H02670</name>
</gene>
<dbReference type="InterPro" id="IPR013083">
    <property type="entry name" value="Znf_RING/FYVE/PHD"/>
</dbReference>
<dbReference type="PANTHER" id="PTHR12888">
    <property type="entry name" value="PEROXISOME ASSEMBLY PROTEIN 12 PEROXIN-12"/>
    <property type="match status" value="1"/>
</dbReference>
<evidence type="ECO:0000256" key="15">
    <source>
        <dbReference type="ARBA" id="ARBA00034505"/>
    </source>
</evidence>
<dbReference type="STRING" id="1071380.I2H849"/>
<reference evidence="17 18" key="1">
    <citation type="journal article" date="2011" name="Proc. Natl. Acad. Sci. U.S.A.">
        <title>Evolutionary erosion of yeast sex chromosomes by mating-type switching accidents.</title>
        <authorList>
            <person name="Gordon J.L."/>
            <person name="Armisen D."/>
            <person name="Proux-Wera E."/>
            <person name="Oheigeartaigh S.S."/>
            <person name="Byrne K.P."/>
            <person name="Wolfe K.H."/>
        </authorList>
    </citation>
    <scope>NUCLEOTIDE SEQUENCE [LARGE SCALE GENOMIC DNA]</scope>
    <source>
        <strain evidence="18">ATCC 34711 / CBS 6284 / DSM 70876 / NBRC 10599 / NRRL Y-10934 / UCD 77-7</strain>
    </source>
</reference>
<dbReference type="RefSeq" id="XP_004182070.1">
    <property type="nucleotide sequence ID" value="XM_004182022.1"/>
</dbReference>
<evidence type="ECO:0000256" key="2">
    <source>
        <dbReference type="ARBA" id="ARBA00004906"/>
    </source>
</evidence>
<keyword evidence="13" id="KW-0576">Peroxisome</keyword>
<keyword evidence="7" id="KW-0479">Metal-binding</keyword>
<dbReference type="PIRSF" id="PIRSF038074">
    <property type="entry name" value="Peroxisome_assembly_p12"/>
    <property type="match status" value="1"/>
</dbReference>
<dbReference type="GO" id="GO:0016562">
    <property type="term" value="P:protein import into peroxisome matrix, receptor recycling"/>
    <property type="evidence" value="ECO:0007669"/>
    <property type="project" value="EnsemblFungi"/>
</dbReference>
<dbReference type="eggNOG" id="KOG0826">
    <property type="taxonomic scope" value="Eukaryota"/>
</dbReference>
<dbReference type="Gene3D" id="3.30.40.10">
    <property type="entry name" value="Zinc/RING finger domain, C3HC4 (zinc finger)"/>
    <property type="match status" value="1"/>
</dbReference>
<dbReference type="GO" id="GO:1990429">
    <property type="term" value="C:peroxisomal importomer complex"/>
    <property type="evidence" value="ECO:0007669"/>
    <property type="project" value="EnsemblFungi"/>
</dbReference>
<dbReference type="GO" id="GO:0000151">
    <property type="term" value="C:ubiquitin ligase complex"/>
    <property type="evidence" value="ECO:0007669"/>
    <property type="project" value="EnsemblFungi"/>
</dbReference>
<dbReference type="GO" id="GO:0044721">
    <property type="term" value="P:protein import into peroxisome matrix, substrate release"/>
    <property type="evidence" value="ECO:0007669"/>
    <property type="project" value="EnsemblFungi"/>
</dbReference>
<comment type="subcellular location">
    <subcellularLocation>
        <location evidence="1">Peroxisome membrane</location>
        <topology evidence="1">Multi-pass membrane protein</topology>
    </subcellularLocation>
</comment>
<dbReference type="AlphaFoldDB" id="I2H849"/>
<dbReference type="Pfam" id="PF04757">
    <property type="entry name" value="Pex2_Pex12"/>
    <property type="match status" value="1"/>
</dbReference>
<evidence type="ECO:0000256" key="6">
    <source>
        <dbReference type="ARBA" id="ARBA00022692"/>
    </source>
</evidence>
<keyword evidence="8" id="KW-0863">Zinc-finger</keyword>
<evidence type="ECO:0000256" key="7">
    <source>
        <dbReference type="ARBA" id="ARBA00022723"/>
    </source>
</evidence>
<evidence type="ECO:0000256" key="12">
    <source>
        <dbReference type="ARBA" id="ARBA00023136"/>
    </source>
</evidence>
<dbReference type="GO" id="GO:0061630">
    <property type="term" value="F:ubiquitin protein ligase activity"/>
    <property type="evidence" value="ECO:0007669"/>
    <property type="project" value="EnsemblFungi"/>
</dbReference>
<evidence type="ECO:0000256" key="10">
    <source>
        <dbReference type="ARBA" id="ARBA00022927"/>
    </source>
</evidence>
<evidence type="ECO:0000313" key="17">
    <source>
        <dbReference type="EMBL" id="CCH62551.1"/>
    </source>
</evidence>
<dbReference type="HOGENOM" id="CLU_031067_0_0_1"/>
<evidence type="ECO:0000256" key="11">
    <source>
        <dbReference type="ARBA" id="ARBA00022989"/>
    </source>
</evidence>
<dbReference type="FunCoup" id="I2H849">
    <property type="interactions" value="575"/>
</dbReference>
<protein>
    <recommendedName>
        <fullName evidence="4">Peroxisome assembly protein 12</fullName>
    </recommendedName>
    <alternativeName>
        <fullName evidence="14">Peroxin-12</fullName>
    </alternativeName>
</protein>
<keyword evidence="18" id="KW-1185">Reference proteome</keyword>
<dbReference type="GO" id="GO:0005778">
    <property type="term" value="C:peroxisomal membrane"/>
    <property type="evidence" value="ECO:0007669"/>
    <property type="project" value="UniProtKB-SubCell"/>
</dbReference>
<dbReference type="EMBL" id="HE806323">
    <property type="protein sequence ID" value="CCH62551.1"/>
    <property type="molecule type" value="Genomic_DNA"/>
</dbReference>
<dbReference type="InterPro" id="IPR006845">
    <property type="entry name" value="Pex_N"/>
</dbReference>
<evidence type="ECO:0000256" key="14">
    <source>
        <dbReference type="ARBA" id="ARBA00029692"/>
    </source>
</evidence>
<dbReference type="InParanoid" id="I2H849"/>
<dbReference type="PANTHER" id="PTHR12888:SF0">
    <property type="entry name" value="PEROXISOME ASSEMBLY PROTEIN 12"/>
    <property type="match status" value="1"/>
</dbReference>
<keyword evidence="12" id="KW-0472">Membrane</keyword>
<accession>I2H849</accession>
<evidence type="ECO:0000256" key="5">
    <source>
        <dbReference type="ARBA" id="ARBA00022448"/>
    </source>
</evidence>
<evidence type="ECO:0000256" key="8">
    <source>
        <dbReference type="ARBA" id="ARBA00022771"/>
    </source>
</evidence>
<dbReference type="InterPro" id="IPR017375">
    <property type="entry name" value="PEX12"/>
</dbReference>
<comment type="subunit">
    <text evidence="15">Component of the PEX2-PEX10-PEX12 retrotranslocation channel, composed of PEX2, PEX10 and PEX12.</text>
</comment>
<name>I2H849_HENB6</name>
<feature type="domain" description="Pex N-terminal" evidence="16">
    <location>
        <begin position="28"/>
        <end position="306"/>
    </location>
</feature>
<evidence type="ECO:0000259" key="16">
    <source>
        <dbReference type="Pfam" id="PF04757"/>
    </source>
</evidence>
<dbReference type="Proteomes" id="UP000002866">
    <property type="component" value="Chromosome 8"/>
</dbReference>
<evidence type="ECO:0000313" key="18">
    <source>
        <dbReference type="Proteomes" id="UP000002866"/>
    </source>
</evidence>
<keyword evidence="10" id="KW-0653">Protein transport</keyword>
<evidence type="ECO:0000256" key="13">
    <source>
        <dbReference type="ARBA" id="ARBA00023140"/>
    </source>
</evidence>
<organism evidence="17 18">
    <name type="scientific">Henningerozyma blattae (strain ATCC 34711 / CBS 6284 / DSM 70876 / NBRC 10599 / NRRL Y-10934 / UCD 77-7)</name>
    <name type="common">Yeast</name>
    <name type="synonym">Tetrapisispora blattae</name>
    <dbReference type="NCBI Taxonomy" id="1071380"/>
    <lineage>
        <taxon>Eukaryota</taxon>
        <taxon>Fungi</taxon>
        <taxon>Dikarya</taxon>
        <taxon>Ascomycota</taxon>
        <taxon>Saccharomycotina</taxon>
        <taxon>Saccharomycetes</taxon>
        <taxon>Saccharomycetales</taxon>
        <taxon>Saccharomycetaceae</taxon>
        <taxon>Henningerozyma</taxon>
    </lineage>
</organism>
<comment type="similarity">
    <text evidence="3">Belongs to the pex2/pex10/pex12 family.</text>
</comment>
<dbReference type="SUPFAM" id="SSF57850">
    <property type="entry name" value="RING/U-box"/>
    <property type="match status" value="1"/>
</dbReference>
<dbReference type="GO" id="GO:1990757">
    <property type="term" value="F:ubiquitin ligase activator activity"/>
    <property type="evidence" value="ECO:0007669"/>
    <property type="project" value="EnsemblFungi"/>
</dbReference>
<keyword evidence="11" id="KW-1133">Transmembrane helix</keyword>